<evidence type="ECO:0000313" key="4">
    <source>
        <dbReference type="Proteomes" id="UP000004633"/>
    </source>
</evidence>
<comment type="subunit">
    <text evidence="2">Monomer. Binds 30S ribosomal subunits, but not 50S ribosomal subunits or 70S ribosomes.</text>
</comment>
<comment type="function">
    <text evidence="2">One of several proteins that assist in the late maturation steps of the functional core of the 30S ribosomal subunit. Associates with free 30S ribosomal subunits (but not with 30S subunits that are part of 70S ribosomes or polysomes). Required for efficient processing of 16S rRNA. May interact with the 5'-terminal helix region of 16S rRNA.</text>
</comment>
<comment type="similarity">
    <text evidence="2">Belongs to the RbfA family.</text>
</comment>
<dbReference type="HOGENOM" id="CLU_089475_6_3_9"/>
<protein>
    <recommendedName>
        <fullName evidence="2">Ribosome-binding factor A</fullName>
    </recommendedName>
</protein>
<dbReference type="STRING" id="749551.HMPREF9555_01267"/>
<comment type="subcellular location">
    <subcellularLocation>
        <location evidence="2">Cytoplasm</location>
    </subcellularLocation>
</comment>
<evidence type="ECO:0000256" key="1">
    <source>
        <dbReference type="ARBA" id="ARBA00022517"/>
    </source>
</evidence>
<comment type="caution">
    <text evidence="3">The sequence shown here is derived from an EMBL/GenBank/DDBJ whole genome shotgun (WGS) entry which is preliminary data.</text>
</comment>
<proteinExistence type="inferred from homology"/>
<gene>
    <name evidence="2 3" type="primary">rbfA</name>
    <name evidence="3" type="ORF">HMPREF9555_01267</name>
</gene>
<dbReference type="Proteomes" id="UP000004633">
    <property type="component" value="Unassembled WGS sequence"/>
</dbReference>
<dbReference type="AlphaFoldDB" id="E7N2P6"/>
<organism evidence="3 4">
    <name type="scientific">Selenomonas artemidis F0399</name>
    <dbReference type="NCBI Taxonomy" id="749551"/>
    <lineage>
        <taxon>Bacteria</taxon>
        <taxon>Bacillati</taxon>
        <taxon>Bacillota</taxon>
        <taxon>Negativicutes</taxon>
        <taxon>Selenomonadales</taxon>
        <taxon>Selenomonadaceae</taxon>
        <taxon>Selenomonas</taxon>
    </lineage>
</organism>
<dbReference type="HAMAP" id="MF_00003">
    <property type="entry name" value="RbfA"/>
    <property type="match status" value="1"/>
</dbReference>
<sequence length="112" mass="12727">MKQEISDIILHDLKDPRIGFVTVTSVACTEDLREAKIYVSVMGDEKGVQESLAGLNRALGYVRREIGRRIRLRFTPEISFALDTSLNYSDHIQRILNTLHEEKPAGAREETL</sequence>
<keyword evidence="2" id="KW-0963">Cytoplasm</keyword>
<dbReference type="PANTHER" id="PTHR33515">
    <property type="entry name" value="RIBOSOME-BINDING FACTOR A, CHLOROPLASTIC-RELATED"/>
    <property type="match status" value="1"/>
</dbReference>
<dbReference type="PROSITE" id="PS51257">
    <property type="entry name" value="PROKAR_LIPOPROTEIN"/>
    <property type="match status" value="1"/>
</dbReference>
<dbReference type="InterPro" id="IPR015946">
    <property type="entry name" value="KH_dom-like_a/b"/>
</dbReference>
<dbReference type="InterPro" id="IPR000238">
    <property type="entry name" value="RbfA"/>
</dbReference>
<dbReference type="PANTHER" id="PTHR33515:SF1">
    <property type="entry name" value="RIBOSOME-BINDING FACTOR A, CHLOROPLASTIC-RELATED"/>
    <property type="match status" value="1"/>
</dbReference>
<dbReference type="GO" id="GO:0005829">
    <property type="term" value="C:cytosol"/>
    <property type="evidence" value="ECO:0007669"/>
    <property type="project" value="TreeGrafter"/>
</dbReference>
<name>E7N2P6_9FIRM</name>
<dbReference type="PROSITE" id="PS01319">
    <property type="entry name" value="RBFA"/>
    <property type="match status" value="1"/>
</dbReference>
<dbReference type="Pfam" id="PF02033">
    <property type="entry name" value="RBFA"/>
    <property type="match status" value="1"/>
</dbReference>
<dbReference type="Gene3D" id="3.30.300.20">
    <property type="match status" value="1"/>
</dbReference>
<dbReference type="GO" id="GO:0030490">
    <property type="term" value="P:maturation of SSU-rRNA"/>
    <property type="evidence" value="ECO:0007669"/>
    <property type="project" value="UniProtKB-UniRule"/>
</dbReference>
<dbReference type="GO" id="GO:0043024">
    <property type="term" value="F:ribosomal small subunit binding"/>
    <property type="evidence" value="ECO:0007669"/>
    <property type="project" value="TreeGrafter"/>
</dbReference>
<evidence type="ECO:0000256" key="2">
    <source>
        <dbReference type="HAMAP-Rule" id="MF_00003"/>
    </source>
</evidence>
<evidence type="ECO:0000313" key="3">
    <source>
        <dbReference type="EMBL" id="EFW29457.1"/>
    </source>
</evidence>
<accession>E7N2P6</accession>
<dbReference type="InterPro" id="IPR023799">
    <property type="entry name" value="RbfA_dom_sf"/>
</dbReference>
<dbReference type="EMBL" id="AECV01000023">
    <property type="protein sequence ID" value="EFW29457.1"/>
    <property type="molecule type" value="Genomic_DNA"/>
</dbReference>
<dbReference type="InterPro" id="IPR020053">
    <property type="entry name" value="Ribosome-bd_factorA_CS"/>
</dbReference>
<keyword evidence="1 2" id="KW-0690">Ribosome biogenesis</keyword>
<dbReference type="SUPFAM" id="SSF89919">
    <property type="entry name" value="Ribosome-binding factor A, RbfA"/>
    <property type="match status" value="1"/>
</dbReference>
<keyword evidence="4" id="KW-1185">Reference proteome</keyword>
<reference evidence="3 4" key="1">
    <citation type="submission" date="2010-08" db="EMBL/GenBank/DDBJ databases">
        <authorList>
            <person name="Weinstock G."/>
            <person name="Sodergren E."/>
            <person name="Clifton S."/>
            <person name="Fulton L."/>
            <person name="Fulton B."/>
            <person name="Courtney L."/>
            <person name="Fronick C."/>
            <person name="Harrison M."/>
            <person name="Strong C."/>
            <person name="Farmer C."/>
            <person name="Delahaunty K."/>
            <person name="Markovic C."/>
            <person name="Hall O."/>
            <person name="Minx P."/>
            <person name="Tomlinson C."/>
            <person name="Mitreva M."/>
            <person name="Hou S."/>
            <person name="Chen J."/>
            <person name="Wollam A."/>
            <person name="Pepin K.H."/>
            <person name="Johnson M."/>
            <person name="Bhonagiri V."/>
            <person name="Zhang X."/>
            <person name="Suruliraj S."/>
            <person name="Warren W."/>
            <person name="Chinwalla A."/>
            <person name="Mardis E.R."/>
            <person name="Wilson R.K."/>
        </authorList>
    </citation>
    <scope>NUCLEOTIDE SEQUENCE [LARGE SCALE GENOMIC DNA]</scope>
    <source>
        <strain evidence="3 4">F0399</strain>
    </source>
</reference>
<dbReference type="NCBIfam" id="TIGR00082">
    <property type="entry name" value="rbfA"/>
    <property type="match status" value="1"/>
</dbReference>